<organism evidence="6 7">
    <name type="scientific">Herbaspirillum frisingense</name>
    <dbReference type="NCBI Taxonomy" id="92645"/>
    <lineage>
        <taxon>Bacteria</taxon>
        <taxon>Pseudomonadati</taxon>
        <taxon>Pseudomonadota</taxon>
        <taxon>Betaproteobacteria</taxon>
        <taxon>Burkholderiales</taxon>
        <taxon>Oxalobacteraceae</taxon>
        <taxon>Herbaspirillum</taxon>
    </lineage>
</organism>
<dbReference type="SUPFAM" id="SSF54665">
    <property type="entry name" value="CO dehydrogenase molybdoprotein N-domain-like"/>
    <property type="match status" value="1"/>
</dbReference>
<dbReference type="InterPro" id="IPR009056">
    <property type="entry name" value="Cyt_c-like_dom"/>
</dbReference>
<dbReference type="Gene3D" id="3.30.365.10">
    <property type="entry name" value="Aldehyde oxidase/xanthine dehydrogenase, molybdopterin binding domain"/>
    <property type="match status" value="2"/>
</dbReference>
<comment type="caution">
    <text evidence="6">The sequence shown here is derived from an EMBL/GenBank/DDBJ whole genome shotgun (WGS) entry which is preliminary data.</text>
</comment>
<keyword evidence="3 4" id="KW-0408">Iron</keyword>
<dbReference type="InterPro" id="IPR037165">
    <property type="entry name" value="AldOxase/xan_DH_Mopterin-bd_sf"/>
</dbReference>
<sequence>MSAPLPRQMAGPLATGGAASLRHARLALPPRLDWQQSLYTGARLQGLDSEAALRCPGAPQVVQRRHLVAVVADSDEQARQACSQLRLRWSDATPQDGTPRVRAAQTLHARGQDSSGLHDITMDAHYQWRDGESASSTLSSSPFPATGIVAMASPMGANLRLDLPFGNPALIAMEVAALLSLPVAQVEVRSHRPPASAQERSAASDVAGVVALLALQCGQAVSLVLEPTNFASSPTSLQLHGELDQDGRLGSYHLHIEQDAPPPPLAWLLTETAYALEDASDPRDGAALASPYDWQALEIIGPQGAAIPLAASTFAQEIFFDELAQRIGEDAVQYRLQHLPDAHGAALVRSVAEGAGWNGPARQVQGDILRGRGFAYASTLEQEQGQPVQSWSAWVADVEYDRASGELSVTRVTAGHDQRAGTTAAAAHAADDLLDEKQRALLGEQARLAMAQTLAPDQGFDAWSRELRPLPGQASASLPQVDLIDGGTTPALRDIQLKAGGAFTLPAAAAISNAIHAATGVRLREAPFSGEQIRLALEHQEGSGQRPGGWRRLRKYGWLGVAAAALGATLTLAMPWRAEIAPVARPAADLYSAATIERGRRVALAGDCAVCHTAPGGVANAGGHALQTPFGTVFSTNITPDEKTGIGNWSYTAFERAMREGIHRDGRHLYPAFPYTAFAKISEADMQSLYAYLMAQPAVSSTPPENDLRFPFNMRPLLAGWNLLFHKNEVFQPDPDRSALWNRGAYLVEGAGHCTACHSPRNALGAEQGGRQYLGGGTVDGWEAPALTALSKSPTPWTEDELFSYLRSGFSDRHGIAAGPMAPVVAELAQLPAGDVRAIAHYLASFQAPTTSTTTPAPITTSSLNESQKLSQANGKRLFQGACAACHIEGTGPTLFGVRPSLRVNTNLHSDTPDNLIHVILHGIREPANPALGYMPGFANSFSDAQVGDLLAYLRSEFATGKPAWEGVPESIARSRAQAGH</sequence>
<evidence type="ECO:0000259" key="5">
    <source>
        <dbReference type="PROSITE" id="PS51007"/>
    </source>
</evidence>
<dbReference type="InterPro" id="IPR000674">
    <property type="entry name" value="Ald_Oxase/Xan_DH_a/b"/>
</dbReference>
<dbReference type="RefSeq" id="WP_102661204.1">
    <property type="nucleotide sequence ID" value="NZ_JAVDSJ010000005.1"/>
</dbReference>
<feature type="domain" description="Cytochrome c" evidence="5">
    <location>
        <begin position="870"/>
        <end position="958"/>
    </location>
</feature>
<dbReference type="InterPro" id="IPR036856">
    <property type="entry name" value="Ald_Oxase/Xan_DH_a/b_sf"/>
</dbReference>
<dbReference type="Gene3D" id="1.10.760.10">
    <property type="entry name" value="Cytochrome c-like domain"/>
    <property type="match status" value="3"/>
</dbReference>
<protein>
    <submittedName>
        <fullName evidence="6">Nicotinate dehydrogenase subunit B</fullName>
        <ecNumber evidence="6">1.17.2.1</ecNumber>
    </submittedName>
</protein>
<dbReference type="Pfam" id="PF00034">
    <property type="entry name" value="Cytochrom_C"/>
    <property type="match status" value="2"/>
</dbReference>
<evidence type="ECO:0000256" key="3">
    <source>
        <dbReference type="ARBA" id="ARBA00023004"/>
    </source>
</evidence>
<name>A0ABU1PJ16_9BURK</name>
<dbReference type="PROSITE" id="PS51007">
    <property type="entry name" value="CYTC"/>
    <property type="match status" value="3"/>
</dbReference>
<keyword evidence="7" id="KW-1185">Reference proteome</keyword>
<reference evidence="6 7" key="1">
    <citation type="submission" date="2023-07" db="EMBL/GenBank/DDBJ databases">
        <title>Sorghum-associated microbial communities from plants grown in Nebraska, USA.</title>
        <authorList>
            <person name="Schachtman D."/>
        </authorList>
    </citation>
    <scope>NUCLEOTIDE SEQUENCE [LARGE SCALE GENOMIC DNA]</scope>
    <source>
        <strain evidence="6 7">596</strain>
    </source>
</reference>
<dbReference type="PANTHER" id="PTHR35008:SF8">
    <property type="entry name" value="ALCOHOL DEHYDROGENASE CYTOCHROME C SUBUNIT"/>
    <property type="match status" value="1"/>
</dbReference>
<dbReference type="Pfam" id="PF13442">
    <property type="entry name" value="Cytochrome_CBB3"/>
    <property type="match status" value="1"/>
</dbReference>
<evidence type="ECO:0000313" key="7">
    <source>
        <dbReference type="Proteomes" id="UP001260715"/>
    </source>
</evidence>
<dbReference type="SMART" id="SM01008">
    <property type="entry name" value="Ald_Xan_dh_C"/>
    <property type="match status" value="1"/>
</dbReference>
<dbReference type="InterPro" id="IPR051459">
    <property type="entry name" value="Cytochrome_c-type_DH"/>
</dbReference>
<keyword evidence="1 4" id="KW-0349">Heme</keyword>
<keyword evidence="2 4" id="KW-0479">Metal-binding</keyword>
<dbReference type="Proteomes" id="UP001260715">
    <property type="component" value="Unassembled WGS sequence"/>
</dbReference>
<dbReference type="SUPFAM" id="SSF56003">
    <property type="entry name" value="Molybdenum cofactor-binding domain"/>
    <property type="match status" value="2"/>
</dbReference>
<dbReference type="GO" id="GO:0016491">
    <property type="term" value="F:oxidoreductase activity"/>
    <property type="evidence" value="ECO:0007669"/>
    <property type="project" value="UniProtKB-KW"/>
</dbReference>
<dbReference type="PANTHER" id="PTHR35008">
    <property type="entry name" value="BLL4482 PROTEIN-RELATED"/>
    <property type="match status" value="1"/>
</dbReference>
<evidence type="ECO:0000256" key="2">
    <source>
        <dbReference type="ARBA" id="ARBA00022723"/>
    </source>
</evidence>
<keyword evidence="6" id="KW-0560">Oxidoreductase</keyword>
<feature type="domain" description="Cytochrome c" evidence="5">
    <location>
        <begin position="594"/>
        <end position="697"/>
    </location>
</feature>
<dbReference type="SUPFAM" id="SSF46626">
    <property type="entry name" value="Cytochrome c"/>
    <property type="match status" value="3"/>
</dbReference>
<dbReference type="InterPro" id="IPR036909">
    <property type="entry name" value="Cyt_c-like_dom_sf"/>
</dbReference>
<dbReference type="EC" id="1.17.2.1" evidence="6"/>
<evidence type="ECO:0000256" key="1">
    <source>
        <dbReference type="ARBA" id="ARBA00022617"/>
    </source>
</evidence>
<accession>A0ABU1PJ16</accession>
<evidence type="ECO:0000256" key="4">
    <source>
        <dbReference type="PROSITE-ProRule" id="PRU00433"/>
    </source>
</evidence>
<dbReference type="EMBL" id="JAVDSJ010000005">
    <property type="protein sequence ID" value="MDR6585942.1"/>
    <property type="molecule type" value="Genomic_DNA"/>
</dbReference>
<proteinExistence type="predicted"/>
<feature type="domain" description="Cytochrome c" evidence="5">
    <location>
        <begin position="739"/>
        <end position="847"/>
    </location>
</feature>
<evidence type="ECO:0000313" key="6">
    <source>
        <dbReference type="EMBL" id="MDR6585942.1"/>
    </source>
</evidence>
<gene>
    <name evidence="6" type="ORF">J2W50_004160</name>
</gene>